<dbReference type="GO" id="GO:0006520">
    <property type="term" value="P:amino acid metabolic process"/>
    <property type="evidence" value="ECO:0007669"/>
    <property type="project" value="InterPro"/>
</dbReference>
<evidence type="ECO:0000256" key="4">
    <source>
        <dbReference type="ARBA" id="ARBA00022679"/>
    </source>
</evidence>
<evidence type="ECO:0000256" key="2">
    <source>
        <dbReference type="ARBA" id="ARBA00007441"/>
    </source>
</evidence>
<feature type="non-terminal residue" evidence="6">
    <location>
        <position position="1"/>
    </location>
</feature>
<comment type="cofactor">
    <cofactor evidence="1">
        <name>pyridoxal 5'-phosphate</name>
        <dbReference type="ChEBI" id="CHEBI:597326"/>
    </cofactor>
</comment>
<dbReference type="InterPro" id="IPR015422">
    <property type="entry name" value="PyrdxlP-dep_Trfase_small"/>
</dbReference>
<dbReference type="InterPro" id="IPR015421">
    <property type="entry name" value="PyrdxlP-dep_Trfase_major"/>
</dbReference>
<feature type="non-terminal residue" evidence="6">
    <location>
        <position position="86"/>
    </location>
</feature>
<sequence length="86" mass="9327">MNYAKQIANLGTETAFAVSAQARSWADKGNKVYPFHLGDINLKTPPNIVEAMIKAVSDGKTGYCPSEGILPLREALAHDVGQRRNV</sequence>
<gene>
    <name evidence="6" type="ORF">METZ01_LOCUS284840</name>
</gene>
<dbReference type="PANTHER" id="PTHR46383:SF1">
    <property type="entry name" value="ASPARTATE AMINOTRANSFERASE"/>
    <property type="match status" value="1"/>
</dbReference>
<dbReference type="PANTHER" id="PTHR46383">
    <property type="entry name" value="ASPARTATE AMINOTRANSFERASE"/>
    <property type="match status" value="1"/>
</dbReference>
<keyword evidence="3" id="KW-0032">Aminotransferase</keyword>
<dbReference type="SUPFAM" id="SSF53383">
    <property type="entry name" value="PLP-dependent transferases"/>
    <property type="match status" value="1"/>
</dbReference>
<dbReference type="Gene3D" id="3.40.640.10">
    <property type="entry name" value="Type I PLP-dependent aspartate aminotransferase-like (Major domain)"/>
    <property type="match status" value="1"/>
</dbReference>
<dbReference type="InterPro" id="IPR015424">
    <property type="entry name" value="PyrdxlP-dep_Trfase"/>
</dbReference>
<evidence type="ECO:0008006" key="7">
    <source>
        <dbReference type="Google" id="ProtNLM"/>
    </source>
</evidence>
<evidence type="ECO:0000256" key="1">
    <source>
        <dbReference type="ARBA" id="ARBA00001933"/>
    </source>
</evidence>
<dbReference type="InterPro" id="IPR050596">
    <property type="entry name" value="AspAT/PAT-like"/>
</dbReference>
<name>A0A382L5I7_9ZZZZ</name>
<protein>
    <recommendedName>
        <fullName evidence="7">Aminotransferase class I/classII domain-containing protein</fullName>
    </recommendedName>
</protein>
<comment type="similarity">
    <text evidence="2">Belongs to the class-I pyridoxal-phosphate-dependent aminotransferase family.</text>
</comment>
<dbReference type="EMBL" id="UINC01084915">
    <property type="protein sequence ID" value="SVC31986.1"/>
    <property type="molecule type" value="Genomic_DNA"/>
</dbReference>
<reference evidence="6" key="1">
    <citation type="submission" date="2018-05" db="EMBL/GenBank/DDBJ databases">
        <authorList>
            <person name="Lanie J.A."/>
            <person name="Ng W.-L."/>
            <person name="Kazmierczak K.M."/>
            <person name="Andrzejewski T.M."/>
            <person name="Davidsen T.M."/>
            <person name="Wayne K.J."/>
            <person name="Tettelin H."/>
            <person name="Glass J.I."/>
            <person name="Rusch D."/>
            <person name="Podicherti R."/>
            <person name="Tsui H.-C.T."/>
            <person name="Winkler M.E."/>
        </authorList>
    </citation>
    <scope>NUCLEOTIDE SEQUENCE</scope>
</reference>
<dbReference type="GO" id="GO:0008483">
    <property type="term" value="F:transaminase activity"/>
    <property type="evidence" value="ECO:0007669"/>
    <property type="project" value="UniProtKB-KW"/>
</dbReference>
<evidence type="ECO:0000256" key="3">
    <source>
        <dbReference type="ARBA" id="ARBA00022576"/>
    </source>
</evidence>
<organism evidence="6">
    <name type="scientific">marine metagenome</name>
    <dbReference type="NCBI Taxonomy" id="408172"/>
    <lineage>
        <taxon>unclassified sequences</taxon>
        <taxon>metagenomes</taxon>
        <taxon>ecological metagenomes</taxon>
    </lineage>
</organism>
<evidence type="ECO:0000256" key="5">
    <source>
        <dbReference type="ARBA" id="ARBA00022898"/>
    </source>
</evidence>
<dbReference type="AlphaFoldDB" id="A0A382L5I7"/>
<proteinExistence type="inferred from homology"/>
<evidence type="ECO:0000313" key="6">
    <source>
        <dbReference type="EMBL" id="SVC31986.1"/>
    </source>
</evidence>
<keyword evidence="4" id="KW-0808">Transferase</keyword>
<accession>A0A382L5I7</accession>
<dbReference type="Gene3D" id="3.90.1150.10">
    <property type="entry name" value="Aspartate Aminotransferase, domain 1"/>
    <property type="match status" value="1"/>
</dbReference>
<keyword evidence="5" id="KW-0663">Pyridoxal phosphate</keyword>